<gene>
    <name evidence="1" type="ORF">LARV_02899</name>
</gene>
<dbReference type="SUPFAM" id="SSF48452">
    <property type="entry name" value="TPR-like"/>
    <property type="match status" value="1"/>
</dbReference>
<sequence length="183" mass="19845">MENVTVVSPRDLVNQAQTAYEAEEFQQAARLFLDAAEAYKTSGDDILAAEAMNNQSVALLKAGDAKGALAAAEGTDQIFASVGDQRRQAMALGNVASALDDLKERERALDLYRQSAALFEKINEPDLRALVMQRISSIQMQQGKRIEAMATMQDGLAQKKNLSLADRILKGLLRTIGKMAGKS</sequence>
<dbReference type="InterPro" id="IPR011990">
    <property type="entry name" value="TPR-like_helical_dom_sf"/>
</dbReference>
<dbReference type="AlphaFoldDB" id="A0A0S7BBR9"/>
<name>A0A0S7BBR9_9CHLR</name>
<protein>
    <recommendedName>
        <fullName evidence="3">Protein containg tetratricopeptide repeat</fullName>
    </recommendedName>
</protein>
<dbReference type="EMBL" id="DF967972">
    <property type="protein sequence ID" value="GAP15118.1"/>
    <property type="molecule type" value="Genomic_DNA"/>
</dbReference>
<dbReference type="STRING" id="360412.LARV_02899"/>
<dbReference type="RefSeq" id="WP_075074316.1">
    <property type="nucleotide sequence ID" value="NZ_DF967972.1"/>
</dbReference>
<dbReference type="Proteomes" id="UP000055060">
    <property type="component" value="Unassembled WGS sequence"/>
</dbReference>
<reference evidence="1" key="1">
    <citation type="submission" date="2015-07" db="EMBL/GenBank/DDBJ databases">
        <title>Draft Genome Sequences of Anaerolinea thermolimosa IMO-1, Bellilinea caldifistulae GOMI-1, Leptolinea tardivitalis YMTK-2, Levilinea saccharolytica KIBI-1,Longilinea arvoryzae KOME-1, Previously Described as Members of the Anaerolineaceae (Chloroflexi).</title>
        <authorList>
            <person name="Sekiguchi Y."/>
            <person name="Ohashi A."/>
            <person name="Matsuura N."/>
            <person name="Tourlousse M.D."/>
        </authorList>
    </citation>
    <scope>NUCLEOTIDE SEQUENCE [LARGE SCALE GENOMIC DNA]</scope>
    <source>
        <strain evidence="1">KOME-1</strain>
    </source>
</reference>
<accession>A0A0S7BBR9</accession>
<evidence type="ECO:0000313" key="2">
    <source>
        <dbReference type="Proteomes" id="UP000055060"/>
    </source>
</evidence>
<proteinExistence type="predicted"/>
<dbReference type="Gene3D" id="1.25.40.10">
    <property type="entry name" value="Tetratricopeptide repeat domain"/>
    <property type="match status" value="1"/>
</dbReference>
<evidence type="ECO:0008006" key="3">
    <source>
        <dbReference type="Google" id="ProtNLM"/>
    </source>
</evidence>
<dbReference type="Pfam" id="PF14938">
    <property type="entry name" value="SNAP"/>
    <property type="match status" value="1"/>
</dbReference>
<evidence type="ECO:0000313" key="1">
    <source>
        <dbReference type="EMBL" id="GAP15118.1"/>
    </source>
</evidence>
<organism evidence="1">
    <name type="scientific">Longilinea arvoryzae</name>
    <dbReference type="NCBI Taxonomy" id="360412"/>
    <lineage>
        <taxon>Bacteria</taxon>
        <taxon>Bacillati</taxon>
        <taxon>Chloroflexota</taxon>
        <taxon>Anaerolineae</taxon>
        <taxon>Anaerolineales</taxon>
        <taxon>Anaerolineaceae</taxon>
        <taxon>Longilinea</taxon>
    </lineage>
</organism>
<keyword evidence="2" id="KW-1185">Reference proteome</keyword>